<proteinExistence type="predicted"/>
<sequence length="40" mass="4706">MCGVYQDYFFERLVAKVRLEKNIYINKPNEIGNQRTVANA</sequence>
<evidence type="ECO:0000313" key="1">
    <source>
        <dbReference type="EMBL" id="QFF90490.1"/>
    </source>
</evidence>
<organism evidence="1">
    <name type="scientific">Vibrio parahaemolyticus</name>
    <dbReference type="NCBI Taxonomy" id="670"/>
    <lineage>
        <taxon>Bacteria</taxon>
        <taxon>Pseudomonadati</taxon>
        <taxon>Pseudomonadota</taxon>
        <taxon>Gammaproteobacteria</taxon>
        <taxon>Vibrionales</taxon>
        <taxon>Vibrionaceae</taxon>
        <taxon>Vibrio</taxon>
    </lineage>
</organism>
<reference evidence="1" key="1">
    <citation type="journal article" date="2019" name="Int. J. Food Microbiol.">
        <title>Developing a novel molecular serotyping system based on capsular polysaccharide synthesis gene clusters of Vibrio parahaemolyticus.</title>
        <authorList>
            <person name="Pang Y."/>
            <person name="Guo X."/>
            <person name="Tian X."/>
            <person name="Liu F."/>
            <person name="Wang L."/>
            <person name="Wu J."/>
            <person name="Zhang S."/>
            <person name="Li S."/>
            <person name="Liu B."/>
        </authorList>
    </citation>
    <scope>NUCLEOTIDE SEQUENCE</scope>
    <source>
        <strain evidence="2">G3503</strain>
        <strain evidence="1">G3556</strain>
    </source>
</reference>
<accession>A0A5P5X5J5</accession>
<dbReference type="EMBL" id="MK473655">
    <property type="protein sequence ID" value="QFF90629.1"/>
    <property type="molecule type" value="Genomic_DNA"/>
</dbReference>
<dbReference type="EMBL" id="MK473648">
    <property type="protein sequence ID" value="QFF90490.1"/>
    <property type="molecule type" value="Genomic_DNA"/>
</dbReference>
<dbReference type="AlphaFoldDB" id="A0A5P5X5J5"/>
<protein>
    <submittedName>
        <fullName evidence="1">Uncharacterized protein</fullName>
    </submittedName>
</protein>
<evidence type="ECO:0000313" key="2">
    <source>
        <dbReference type="EMBL" id="QFF90629.1"/>
    </source>
</evidence>
<name>A0A5P5X5J5_VIBPH</name>